<dbReference type="PROSITE" id="PS50887">
    <property type="entry name" value="GGDEF"/>
    <property type="match status" value="1"/>
</dbReference>
<feature type="domain" description="PAS" evidence="1">
    <location>
        <begin position="3"/>
        <end position="78"/>
    </location>
</feature>
<dbReference type="SUPFAM" id="SSF55785">
    <property type="entry name" value="PYP-like sensor domain (PAS domain)"/>
    <property type="match status" value="2"/>
</dbReference>
<feature type="domain" description="PAC" evidence="2">
    <location>
        <begin position="362"/>
        <end position="414"/>
    </location>
</feature>
<dbReference type="InterPro" id="IPR000160">
    <property type="entry name" value="GGDEF_dom"/>
</dbReference>
<dbReference type="SMART" id="SM00086">
    <property type="entry name" value="PAC"/>
    <property type="match status" value="1"/>
</dbReference>
<dbReference type="SMART" id="SM00065">
    <property type="entry name" value="GAF"/>
    <property type="match status" value="1"/>
</dbReference>
<reference evidence="6" key="1">
    <citation type="journal article" date="2019" name="Int. J. Syst. Evol. Microbiol.">
        <title>The Global Catalogue of Microorganisms (GCM) 10K type strain sequencing project: providing services to taxonomists for standard genome sequencing and annotation.</title>
        <authorList>
            <consortium name="The Broad Institute Genomics Platform"/>
            <consortium name="The Broad Institute Genome Sequencing Center for Infectious Disease"/>
            <person name="Wu L."/>
            <person name="Ma J."/>
        </authorList>
    </citation>
    <scope>NUCLEOTIDE SEQUENCE [LARGE SCALE GENOMIC DNA]</scope>
    <source>
        <strain evidence="6">CCM 7427</strain>
    </source>
</reference>
<dbReference type="PANTHER" id="PTHR44757:SF2">
    <property type="entry name" value="BIOFILM ARCHITECTURE MAINTENANCE PROTEIN MBAA"/>
    <property type="match status" value="1"/>
</dbReference>
<gene>
    <name evidence="5" type="ORF">ACFSX5_13935</name>
</gene>
<feature type="domain" description="PAS" evidence="1">
    <location>
        <begin position="289"/>
        <end position="359"/>
    </location>
</feature>
<evidence type="ECO:0000259" key="4">
    <source>
        <dbReference type="PROSITE" id="PS50887"/>
    </source>
</evidence>
<dbReference type="Gene3D" id="3.30.70.270">
    <property type="match status" value="1"/>
</dbReference>
<dbReference type="CDD" id="cd01949">
    <property type="entry name" value="GGDEF"/>
    <property type="match status" value="1"/>
</dbReference>
<dbReference type="InterPro" id="IPR001633">
    <property type="entry name" value="EAL_dom"/>
</dbReference>
<dbReference type="CDD" id="cd00130">
    <property type="entry name" value="PAS"/>
    <property type="match status" value="2"/>
</dbReference>
<dbReference type="Pfam" id="PF13185">
    <property type="entry name" value="GAF_2"/>
    <property type="match status" value="1"/>
</dbReference>
<dbReference type="Pfam" id="PF00990">
    <property type="entry name" value="GGDEF"/>
    <property type="match status" value="1"/>
</dbReference>
<dbReference type="EMBL" id="JBHUNP010000001">
    <property type="protein sequence ID" value="MFD2648886.1"/>
    <property type="molecule type" value="Genomic_DNA"/>
</dbReference>
<evidence type="ECO:0000313" key="5">
    <source>
        <dbReference type="EMBL" id="MFD2648886.1"/>
    </source>
</evidence>
<dbReference type="PROSITE" id="PS50112">
    <property type="entry name" value="PAS"/>
    <property type="match status" value="2"/>
</dbReference>
<dbReference type="PANTHER" id="PTHR44757">
    <property type="entry name" value="DIGUANYLATE CYCLASE DGCP"/>
    <property type="match status" value="1"/>
</dbReference>
<dbReference type="NCBIfam" id="TIGR00254">
    <property type="entry name" value="GGDEF"/>
    <property type="match status" value="1"/>
</dbReference>
<dbReference type="SUPFAM" id="SSF55781">
    <property type="entry name" value="GAF domain-like"/>
    <property type="match status" value="1"/>
</dbReference>
<dbReference type="Proteomes" id="UP001597521">
    <property type="component" value="Unassembled WGS sequence"/>
</dbReference>
<dbReference type="PROSITE" id="PS50883">
    <property type="entry name" value="EAL"/>
    <property type="match status" value="1"/>
</dbReference>
<sequence>MTESDLFETLARTIPGIVWVSDAYGRTEFNNAQWRQFTGMSLEDSRGHGWLGAIHPADAAAFRAHLPLSPMHETVQAEIRVRRHDGVYHRHLLNVRHVGEGKWVGCAIDAHGWLSAELRDNTQASVLELVSAGAELNEVLRHLCLAAEQQIPGATCTILPVDLKSECFLPGIGPGMPQDVLAALHQLKVGPGVGSCGTAAYYRRNVISRDIAVDPLWDDWRGLFMPHGFRACWSIPVFASDGGVMACFGFYFAEPRSPTQDEDQELGRLRGLASLAIERARILEALRESEEHYRHTVEQNPLIPWTADPDGKILSVSSRWMEATGISKADALGAGWLKAIHPEDVASTNEAWQLAVATGVPLDTSYRLRMKDGQYRWSRGRASPRRNQNGEILRWYGTVEDVHEHHLANERLRRQAYQDELTSLPNRRHFIEELRRSLDVAEQPIGLMVIDIDDFKTVNDRFGHLTGDAVLRLFGRQLQRQMAPGEFVARLAGDEFAIICSQVSDEQALMDRARAMEAVLDAGMKANLKSRSCRPSIGCTIGRAGEEPDEVFKRADLALYAAKTSGKGTVRLFDNTIQSAASRRSAEMDLARTALKEGWIEAYYQPVVSLKTRMPRGFEALLRIRHPEQGVLSPHAVLAALDDPRLSDAVGIRMAQLVLKDMARWEADGIQHGQVSINLATENLVGHAFFDTLAFRIDERNIPPELIKLEITERVLLDDQEARVRTTLTRLQQRGISISLDDFGTGYASLVHLQTMPVDEIKIDRSFVSGLGTPSNGGEIVRAMIGLAEAMGMTTVAEGIEDSREALMLASLGCEYGQGFLFGRPMPAAAVPAYLQSVAATEIAAAN</sequence>
<evidence type="ECO:0000259" key="3">
    <source>
        <dbReference type="PROSITE" id="PS50883"/>
    </source>
</evidence>
<dbReference type="InterPro" id="IPR029787">
    <property type="entry name" value="Nucleotide_cyclase"/>
</dbReference>
<dbReference type="Gene3D" id="3.30.450.20">
    <property type="entry name" value="PAS domain"/>
    <property type="match status" value="2"/>
</dbReference>
<dbReference type="PROSITE" id="PS50113">
    <property type="entry name" value="PAC"/>
    <property type="match status" value="1"/>
</dbReference>
<comment type="caution">
    <text evidence="5">The sequence shown here is derived from an EMBL/GenBank/DDBJ whole genome shotgun (WGS) entry which is preliminary data.</text>
</comment>
<evidence type="ECO:0000259" key="2">
    <source>
        <dbReference type="PROSITE" id="PS50113"/>
    </source>
</evidence>
<feature type="domain" description="GGDEF" evidence="4">
    <location>
        <begin position="443"/>
        <end position="575"/>
    </location>
</feature>
<name>A0ABW5QN41_9HYPH</name>
<dbReference type="RefSeq" id="WP_386834230.1">
    <property type="nucleotide sequence ID" value="NZ_JBHUNP010000001.1"/>
</dbReference>
<feature type="domain" description="EAL" evidence="3">
    <location>
        <begin position="584"/>
        <end position="839"/>
    </location>
</feature>
<dbReference type="SMART" id="SM00091">
    <property type="entry name" value="PAS"/>
    <property type="match status" value="2"/>
</dbReference>
<protein>
    <submittedName>
        <fullName evidence="5">EAL domain-containing protein</fullName>
    </submittedName>
</protein>
<dbReference type="InterPro" id="IPR000700">
    <property type="entry name" value="PAS-assoc_C"/>
</dbReference>
<dbReference type="InterPro" id="IPR001610">
    <property type="entry name" value="PAC"/>
</dbReference>
<proteinExistence type="predicted"/>
<dbReference type="NCBIfam" id="TIGR00229">
    <property type="entry name" value="sensory_box"/>
    <property type="match status" value="1"/>
</dbReference>
<dbReference type="InterPro" id="IPR035919">
    <property type="entry name" value="EAL_sf"/>
</dbReference>
<dbReference type="SMART" id="SM00267">
    <property type="entry name" value="GGDEF"/>
    <property type="match status" value="1"/>
</dbReference>
<dbReference type="InterPro" id="IPR052155">
    <property type="entry name" value="Biofilm_reg_signaling"/>
</dbReference>
<dbReference type="Gene3D" id="3.20.20.450">
    <property type="entry name" value="EAL domain"/>
    <property type="match status" value="1"/>
</dbReference>
<dbReference type="SUPFAM" id="SSF55073">
    <property type="entry name" value="Nucleotide cyclase"/>
    <property type="match status" value="1"/>
</dbReference>
<evidence type="ECO:0000259" key="1">
    <source>
        <dbReference type="PROSITE" id="PS50112"/>
    </source>
</evidence>
<dbReference type="CDD" id="cd01948">
    <property type="entry name" value="EAL"/>
    <property type="match status" value="1"/>
</dbReference>
<dbReference type="Gene3D" id="3.30.450.40">
    <property type="match status" value="1"/>
</dbReference>
<accession>A0ABW5QN41</accession>
<dbReference type="SMART" id="SM00052">
    <property type="entry name" value="EAL"/>
    <property type="match status" value="1"/>
</dbReference>
<dbReference type="InterPro" id="IPR000014">
    <property type="entry name" value="PAS"/>
</dbReference>
<dbReference type="SUPFAM" id="SSF141868">
    <property type="entry name" value="EAL domain-like"/>
    <property type="match status" value="1"/>
</dbReference>
<dbReference type="Pfam" id="PF00563">
    <property type="entry name" value="EAL"/>
    <property type="match status" value="1"/>
</dbReference>
<dbReference type="InterPro" id="IPR003018">
    <property type="entry name" value="GAF"/>
</dbReference>
<dbReference type="Pfam" id="PF08447">
    <property type="entry name" value="PAS_3"/>
    <property type="match status" value="1"/>
</dbReference>
<keyword evidence="6" id="KW-1185">Reference proteome</keyword>
<dbReference type="InterPro" id="IPR013655">
    <property type="entry name" value="PAS_fold_3"/>
</dbReference>
<evidence type="ECO:0000313" key="6">
    <source>
        <dbReference type="Proteomes" id="UP001597521"/>
    </source>
</evidence>
<organism evidence="5 6">
    <name type="scientific">Devosia albogilva</name>
    <dbReference type="NCBI Taxonomy" id="429726"/>
    <lineage>
        <taxon>Bacteria</taxon>
        <taxon>Pseudomonadati</taxon>
        <taxon>Pseudomonadota</taxon>
        <taxon>Alphaproteobacteria</taxon>
        <taxon>Hyphomicrobiales</taxon>
        <taxon>Devosiaceae</taxon>
        <taxon>Devosia</taxon>
    </lineage>
</organism>
<dbReference type="InterPro" id="IPR035965">
    <property type="entry name" value="PAS-like_dom_sf"/>
</dbReference>
<dbReference type="InterPro" id="IPR029016">
    <property type="entry name" value="GAF-like_dom_sf"/>
</dbReference>
<dbReference type="InterPro" id="IPR043128">
    <property type="entry name" value="Rev_trsase/Diguanyl_cyclase"/>
</dbReference>